<dbReference type="Gene3D" id="1.20.120.720">
    <property type="entry name" value="Myosin VI head, motor domain, U50 subdomain"/>
    <property type="match status" value="1"/>
</dbReference>
<evidence type="ECO:0000313" key="14">
    <source>
        <dbReference type="Proteomes" id="UP001362899"/>
    </source>
</evidence>
<keyword evidence="4 9" id="KW-0175">Coiled coil</keyword>
<evidence type="ECO:0000313" key="13">
    <source>
        <dbReference type="EMBL" id="GMM52918.1"/>
    </source>
</evidence>
<gene>
    <name evidence="13" type="ORF">DASB73_038810</name>
</gene>
<protein>
    <submittedName>
        <fullName evidence="13">Myosin 2</fullName>
    </submittedName>
</protein>
<evidence type="ECO:0000256" key="1">
    <source>
        <dbReference type="ARBA" id="ARBA00008314"/>
    </source>
</evidence>
<evidence type="ECO:0000259" key="12">
    <source>
        <dbReference type="PROSITE" id="PS51456"/>
    </source>
</evidence>
<keyword evidence="7 8" id="KW-0009">Actin-binding</keyword>
<evidence type="ECO:0000256" key="5">
    <source>
        <dbReference type="ARBA" id="ARBA00023123"/>
    </source>
</evidence>
<dbReference type="Proteomes" id="UP001362899">
    <property type="component" value="Unassembled WGS sequence"/>
</dbReference>
<evidence type="ECO:0000256" key="3">
    <source>
        <dbReference type="ARBA" id="ARBA00022840"/>
    </source>
</evidence>
<dbReference type="PROSITE" id="PS51126">
    <property type="entry name" value="DILUTE"/>
    <property type="match status" value="1"/>
</dbReference>
<accession>A0AAV5RQD0</accession>
<dbReference type="InterPro" id="IPR002710">
    <property type="entry name" value="Dilute_dom"/>
</dbReference>
<evidence type="ECO:0000256" key="2">
    <source>
        <dbReference type="ARBA" id="ARBA00022741"/>
    </source>
</evidence>
<dbReference type="SUPFAM" id="SSF50084">
    <property type="entry name" value="Myosin S1 fragment, N-terminal domain"/>
    <property type="match status" value="1"/>
</dbReference>
<organism evidence="13 14">
    <name type="scientific">Starmerella bacillaris</name>
    <name type="common">Yeast</name>
    <name type="synonym">Candida zemplinina</name>
    <dbReference type="NCBI Taxonomy" id="1247836"/>
    <lineage>
        <taxon>Eukaryota</taxon>
        <taxon>Fungi</taxon>
        <taxon>Dikarya</taxon>
        <taxon>Ascomycota</taxon>
        <taxon>Saccharomycotina</taxon>
        <taxon>Dipodascomycetes</taxon>
        <taxon>Dipodascales</taxon>
        <taxon>Trichomonascaceae</taxon>
        <taxon>Starmerella</taxon>
    </lineage>
</organism>
<evidence type="ECO:0000256" key="9">
    <source>
        <dbReference type="SAM" id="Coils"/>
    </source>
</evidence>
<feature type="domain" description="Myosin motor" evidence="12">
    <location>
        <begin position="74"/>
        <end position="781"/>
    </location>
</feature>
<dbReference type="Pfam" id="PF01843">
    <property type="entry name" value="DIL"/>
    <property type="match status" value="1"/>
</dbReference>
<comment type="similarity">
    <text evidence="1 8">Belongs to the TRAFAC class myosin-kinesin ATPase superfamily. Myosin family.</text>
</comment>
<keyword evidence="6 8" id="KW-0505">Motor protein</keyword>
<feature type="region of interest" description="Disordered" evidence="10">
    <location>
        <begin position="613"/>
        <end position="647"/>
    </location>
</feature>
<name>A0AAV5RQD0_STABA</name>
<comment type="caution">
    <text evidence="13">The sequence shown here is derived from an EMBL/GenBank/DDBJ whole genome shotgun (WGS) entry which is preliminary data.</text>
</comment>
<dbReference type="FunFam" id="1.10.10.820:FF:000001">
    <property type="entry name" value="Myosin heavy chain"/>
    <property type="match status" value="1"/>
</dbReference>
<dbReference type="GO" id="GO:0000146">
    <property type="term" value="F:microfilament motor activity"/>
    <property type="evidence" value="ECO:0007669"/>
    <property type="project" value="TreeGrafter"/>
</dbReference>
<dbReference type="Gene3D" id="1.10.10.820">
    <property type="match status" value="1"/>
</dbReference>
<dbReference type="GO" id="GO:0016459">
    <property type="term" value="C:myosin complex"/>
    <property type="evidence" value="ECO:0007669"/>
    <property type="project" value="UniProtKB-KW"/>
</dbReference>
<evidence type="ECO:0000256" key="10">
    <source>
        <dbReference type="SAM" id="MobiDB-lite"/>
    </source>
</evidence>
<dbReference type="Gene3D" id="1.20.58.530">
    <property type="match status" value="1"/>
</dbReference>
<evidence type="ECO:0000256" key="8">
    <source>
        <dbReference type="PROSITE-ProRule" id="PRU00782"/>
    </source>
</evidence>
<dbReference type="GO" id="GO:0005737">
    <property type="term" value="C:cytoplasm"/>
    <property type="evidence" value="ECO:0007669"/>
    <property type="project" value="TreeGrafter"/>
</dbReference>
<feature type="compositionally biased region" description="Basic and acidic residues" evidence="10">
    <location>
        <begin position="623"/>
        <end position="639"/>
    </location>
</feature>
<evidence type="ECO:0000256" key="6">
    <source>
        <dbReference type="ARBA" id="ARBA00023175"/>
    </source>
</evidence>
<dbReference type="PRINTS" id="PR00193">
    <property type="entry name" value="MYOSINHEAVY"/>
</dbReference>
<feature type="compositionally biased region" description="Polar residues" evidence="10">
    <location>
        <begin position="1593"/>
        <end position="1603"/>
    </location>
</feature>
<dbReference type="SMART" id="SM00015">
    <property type="entry name" value="IQ"/>
    <property type="match status" value="3"/>
</dbReference>
<feature type="region of interest" description="Disordered" evidence="10">
    <location>
        <begin position="1571"/>
        <end position="1603"/>
    </location>
</feature>
<dbReference type="GO" id="GO:0051015">
    <property type="term" value="F:actin filament binding"/>
    <property type="evidence" value="ECO:0007669"/>
    <property type="project" value="TreeGrafter"/>
</dbReference>
<dbReference type="Gene3D" id="1.20.5.4820">
    <property type="match status" value="1"/>
</dbReference>
<dbReference type="SMART" id="SM01132">
    <property type="entry name" value="DIL"/>
    <property type="match status" value="1"/>
</dbReference>
<dbReference type="PANTHER" id="PTHR13140:SF706">
    <property type="entry name" value="DILUTE CLASS UNCONVENTIONAL MYOSIN, ISOFORM C"/>
    <property type="match status" value="1"/>
</dbReference>
<dbReference type="InterPro" id="IPR036961">
    <property type="entry name" value="Kinesin_motor_dom_sf"/>
</dbReference>
<dbReference type="GO" id="GO:0005524">
    <property type="term" value="F:ATP binding"/>
    <property type="evidence" value="ECO:0007669"/>
    <property type="project" value="UniProtKB-UniRule"/>
</dbReference>
<keyword evidence="2 8" id="KW-0547">Nucleotide-binding</keyword>
<dbReference type="SUPFAM" id="SSF52540">
    <property type="entry name" value="P-loop containing nucleoside triphosphate hydrolases"/>
    <property type="match status" value="1"/>
</dbReference>
<feature type="domain" description="Dilute" evidence="11">
    <location>
        <begin position="1187"/>
        <end position="1466"/>
    </location>
</feature>
<dbReference type="EMBL" id="BTGC01000008">
    <property type="protein sequence ID" value="GMM52918.1"/>
    <property type="molecule type" value="Genomic_DNA"/>
</dbReference>
<evidence type="ECO:0000256" key="7">
    <source>
        <dbReference type="ARBA" id="ARBA00023203"/>
    </source>
</evidence>
<dbReference type="GO" id="GO:0007015">
    <property type="term" value="P:actin filament organization"/>
    <property type="evidence" value="ECO:0007669"/>
    <property type="project" value="TreeGrafter"/>
</dbReference>
<dbReference type="SMART" id="SM00242">
    <property type="entry name" value="MYSc"/>
    <property type="match status" value="1"/>
</dbReference>
<dbReference type="InterPro" id="IPR001609">
    <property type="entry name" value="Myosin_head_motor_dom-like"/>
</dbReference>
<keyword evidence="5 8" id="KW-0518">Myosin</keyword>
<dbReference type="InterPro" id="IPR000048">
    <property type="entry name" value="IQ_motif_EF-hand-BS"/>
</dbReference>
<evidence type="ECO:0000259" key="11">
    <source>
        <dbReference type="PROSITE" id="PS51126"/>
    </source>
</evidence>
<dbReference type="Gene3D" id="3.40.850.10">
    <property type="entry name" value="Kinesin motor domain"/>
    <property type="match status" value="1"/>
</dbReference>
<dbReference type="PROSITE" id="PS51456">
    <property type="entry name" value="MYOSIN_MOTOR"/>
    <property type="match status" value="1"/>
</dbReference>
<dbReference type="InterPro" id="IPR036103">
    <property type="entry name" value="MYSc_Myo5"/>
</dbReference>
<keyword evidence="3 8" id="KW-0067">ATP-binding</keyword>
<reference evidence="13 14" key="1">
    <citation type="journal article" date="2023" name="Elife">
        <title>Identification of key yeast species and microbe-microbe interactions impacting larval growth of Drosophila in the wild.</title>
        <authorList>
            <person name="Mure A."/>
            <person name="Sugiura Y."/>
            <person name="Maeda R."/>
            <person name="Honda K."/>
            <person name="Sakurai N."/>
            <person name="Takahashi Y."/>
            <person name="Watada M."/>
            <person name="Katoh T."/>
            <person name="Gotoh A."/>
            <person name="Gotoh Y."/>
            <person name="Taniguchi I."/>
            <person name="Nakamura K."/>
            <person name="Hayashi T."/>
            <person name="Katayama T."/>
            <person name="Uemura T."/>
            <person name="Hattori Y."/>
        </authorList>
    </citation>
    <scope>NUCLEOTIDE SEQUENCE [LARGE SCALE GENOMIC DNA]</scope>
    <source>
        <strain evidence="13 14">SB-73</strain>
    </source>
</reference>
<sequence>MFESYEVGTRCWAASKELGWVGATVTARRVVNDNECELDLELESSDNGGGTQLTMKISADPSPDLPLRNPPILEATSDLVTLSYQNEPSVLNAIRQRYAQLNIYTFSGIVLIATNPFDRVDNLYTNEVVQMYNGRQRGELEPHLFSIAEDAFRCMQRDEKNQTIVVSGESGAGKTVSAKYIMRYFATVENPLKKGSGDANGNGDMDTGADGLSRVEREILATNPIMEAFGNAKTTRNDNSSRFGKYLEIRFNKRLEINGARIRTYLLERSRLVFHPESERNYHIFYQLINGLPEEQLKELGLDQGLSSFKYVNQGHPSIQGIDDAGEFLKTREALAVVGVSEEEQKHIFSVLAALLHLGNIELKATSRGVLLSSDDPALVKAAELLGLPASGLSKWLTKKQLQMRNETIVSDMDAKAANIVRDSIAKYLYASLFEWLVRTINAKLYSGDGSDKFIGVLDIYGFEHFKTNSFEQFCINYANEKLQQEFNQHVFKLEQREYEAEEIDWTYIDFVDNEPCIMLIESKMGILSLLDEESRLRQGSDDGFTQKLYNSLGENQHFRKPRLGQSSFIVSHYAHDVEYDTAGFIEKNRDTVPDTVITLLSETTNSFLASVLSDESNDEDSEKNKEPQNSKLGADTKARPTRIPKRPTLGNMFKDSLNELMTTISATNAHYIRCIKPNESKEPWVFDGPLVLNQLRACGVLETIRISSKGFPGRWLYEEFAERYKLLLHSSKRDQQPRDLSLTILEGFNDGKSEVTLFALGKQKVFLRAGMLAQLENRRTKRQVSAATEIQKYVKMVFARKRYIQILNFVQNLQTVCRATLARQHADRIRIALSITLAQTAARGMLARVAYAQTISSIKRVQEIAHAYIDRKHAEERSVLNTSLLVQSLVRKKLVQFDAAKTVRALAAVQSMIRRRTATKELEKLKSDKHTTELYEEQQHYEMENKVVELQNALALKREDQRATTEQIKQFEEENAMLKLEISDLKMLEESKTAETQQQILALEEALEQHRTTAQDLQEQLSTRIMEAEALQTQLSEQTELAEKLKEERENLVKENEALKLEIKNAPGSVPQIGDTAALNSYRHRIFADGDDDDKEQRFNELAVQFAYEYEHNEESVMANSTLEDILRENDDLRNELISGLIKNLVIPTATTGSAPIPKGDVLFPSNIFNVVISEMWRFGLLQQSEKLINLFLRSVQEKVLKYSLDELMISAPFWLTNLHQIYSFITLVEHNLDSQLNDNMSKEEVDQYVSLTNLARIDVHSAIFNVYFVYMREIKKHIDKIIVASVVEEQSIPGFKTESTKKLMNLFSRDTNKEDAGMDRLIMFLNKIYTPLDSYYLEQAYIHMPLYEVMSLIAVRSFNDMIMRTGFLSWKRGVQINYNVTRLDEWCKGHNFPKGGLPLEPLTQASKLLQLRKNYEADVSVIYDICWNLNPTQIQRIISNYKTEDYEAPIHPGVHEYVTKRVREDRSSGSELLFPNRLISDAGPFEVPPPRSLEKLEPYLPPNLDLPKVRGFLELTTKCFALAEDAKKLAEERARLEVYGSEVPMNIADLSLKNSVEENPSAEVEVEIDTLEETDDVNTPSTADSAVDTPAEQNNKPMVNS</sequence>
<dbReference type="Pfam" id="PF00063">
    <property type="entry name" value="Myosin_head"/>
    <property type="match status" value="1"/>
</dbReference>
<evidence type="ECO:0000256" key="4">
    <source>
        <dbReference type="ARBA" id="ARBA00023054"/>
    </source>
</evidence>
<dbReference type="Pfam" id="PF00612">
    <property type="entry name" value="IQ"/>
    <property type="match status" value="1"/>
</dbReference>
<dbReference type="InterPro" id="IPR027417">
    <property type="entry name" value="P-loop_NTPase"/>
</dbReference>
<dbReference type="PANTHER" id="PTHR13140">
    <property type="entry name" value="MYOSIN"/>
    <property type="match status" value="1"/>
</dbReference>
<proteinExistence type="inferred from homology"/>
<feature type="binding site" evidence="8">
    <location>
        <begin position="168"/>
        <end position="175"/>
    </location>
    <ligand>
        <name>ATP</name>
        <dbReference type="ChEBI" id="CHEBI:30616"/>
    </ligand>
</feature>
<dbReference type="PROSITE" id="PS50096">
    <property type="entry name" value="IQ"/>
    <property type="match status" value="1"/>
</dbReference>
<feature type="region of interest" description="Disordered" evidence="10">
    <location>
        <begin position="42"/>
        <end position="65"/>
    </location>
</feature>
<dbReference type="GO" id="GO:0016020">
    <property type="term" value="C:membrane"/>
    <property type="evidence" value="ECO:0007669"/>
    <property type="project" value="TreeGrafter"/>
</dbReference>
<feature type="coiled-coil region" evidence="9">
    <location>
        <begin position="955"/>
        <end position="1066"/>
    </location>
</feature>
<feature type="region of interest" description="Actin-binding" evidence="8">
    <location>
        <begin position="658"/>
        <end position="680"/>
    </location>
</feature>
<dbReference type="CDD" id="cd01380">
    <property type="entry name" value="MYSc_Myo5"/>
    <property type="match status" value="1"/>
</dbReference>
<keyword evidence="14" id="KW-1185">Reference proteome</keyword>